<evidence type="ECO:0000256" key="4">
    <source>
        <dbReference type="ARBA" id="ARBA00022989"/>
    </source>
</evidence>
<evidence type="ECO:0000259" key="7">
    <source>
        <dbReference type="SMART" id="SM00849"/>
    </source>
</evidence>
<name>A0A1Q2KXM8_9BACL</name>
<dbReference type="NCBIfam" id="TIGR00361">
    <property type="entry name" value="ComEC_Rec2"/>
    <property type="match status" value="1"/>
</dbReference>
<dbReference type="GO" id="GO:0005886">
    <property type="term" value="C:plasma membrane"/>
    <property type="evidence" value="ECO:0007669"/>
    <property type="project" value="UniProtKB-SubCell"/>
</dbReference>
<keyword evidence="9" id="KW-1185">Reference proteome</keyword>
<protein>
    <submittedName>
        <fullName evidence="8">DNA internalization-related competence protein ComEC/Rec2</fullName>
    </submittedName>
</protein>
<dbReference type="InterPro" id="IPR035681">
    <property type="entry name" value="ComA-like_MBL"/>
</dbReference>
<dbReference type="PANTHER" id="PTHR30619">
    <property type="entry name" value="DNA INTERNALIZATION/COMPETENCE PROTEIN COMEC/REC2"/>
    <property type="match status" value="1"/>
</dbReference>
<sequence length="758" mass="82416">MLTAAAGTAAATYAAHESPGFLVFLVPLFVWLYWKGSSGWIPPLLLVFLVVYAVQLDRLPEEMNYGAPFEGRLVFEGGAVIDGDSMRGLARIQDGPAVYATYRLNSAAEKAFYEDRLCCSVLSVSGTFSVPDPPPHRFAFDMPAYLKHNGAARVLELSGVREVEERRDAAGLLARKRQEVALHIDRAFPDSLESEAQALLIGERAGMSQEEEQLFRTLGISHLYAISGLHIAIMTGITYFLLIRLHVRKETAWLLLAIALPLYAFLAGGSPSVIRAVSMAELVLILRLVGTRISVMPVLLASFITFILVDPYIIYQIGFQLSYGAVFGLLCSGQLLGQLPKWQAAFAITAVSQLGLYPLLLVHFYEVSLSAFVVNFLFVPLYSIVIVPANFLLLGLTLLTQPAADVLFTVYEPMRAAVGSFMAMLASLPYQMWNPGKPEAGWLIVLFGSVLLFFVSIERGYRHWKLLFIFVPALVFTAIPYLDPSLRVSFIDVGQGDSALIELPHRQGVYLVDTGGVVRFGGEEFQERHEPYEVGRRVVAPYLKGKGISGIDALILSHADADHIEGAEEILSLFRVGQLHVSPGSLEAPGMDVILAEAGAADVLAMGDGVRWSAGSASFSYLAPADADYAGNDDSLVLLLEQGAFRVLFTGDIEEDGERKVTLQHGDRLRGVTVLKIAHHGSQTSSTAAFLEAAVPAFAIISSGKDNRYGHPHPDVVARLETLGIPMFNTADSGTIELMVRDGSVRKTTVSKENAGPP</sequence>
<feature type="transmembrane region" description="Helical" evidence="6">
    <location>
        <begin position="282"/>
        <end position="307"/>
    </location>
</feature>
<keyword evidence="4 6" id="KW-1133">Transmembrane helix</keyword>
<dbReference type="PANTHER" id="PTHR30619:SF1">
    <property type="entry name" value="RECOMBINATION PROTEIN 2"/>
    <property type="match status" value="1"/>
</dbReference>
<evidence type="ECO:0000313" key="8">
    <source>
        <dbReference type="EMBL" id="AQQ52950.1"/>
    </source>
</evidence>
<feature type="transmembrane region" description="Helical" evidence="6">
    <location>
        <begin position="377"/>
        <end position="399"/>
    </location>
</feature>
<dbReference type="CDD" id="cd07731">
    <property type="entry name" value="ComA-like_MBL-fold"/>
    <property type="match status" value="1"/>
</dbReference>
<dbReference type="SUPFAM" id="SSF56281">
    <property type="entry name" value="Metallo-hydrolase/oxidoreductase"/>
    <property type="match status" value="1"/>
</dbReference>
<dbReference type="NCBIfam" id="TIGR00360">
    <property type="entry name" value="ComEC_N-term"/>
    <property type="match status" value="1"/>
</dbReference>
<proteinExistence type="predicted"/>
<organism evidence="8 9">
    <name type="scientific">Planococcus lenghuensis</name>
    <dbReference type="NCBI Taxonomy" id="2213202"/>
    <lineage>
        <taxon>Bacteria</taxon>
        <taxon>Bacillati</taxon>
        <taxon>Bacillota</taxon>
        <taxon>Bacilli</taxon>
        <taxon>Bacillales</taxon>
        <taxon>Caryophanaceae</taxon>
        <taxon>Planococcus</taxon>
    </lineage>
</organism>
<keyword evidence="2" id="KW-1003">Cell membrane</keyword>
<dbReference type="InterPro" id="IPR001279">
    <property type="entry name" value="Metallo-B-lactamas"/>
</dbReference>
<dbReference type="RefSeq" id="WP_232336808.1">
    <property type="nucleotide sequence ID" value="NZ_CP019640.1"/>
</dbReference>
<dbReference type="Pfam" id="PF00753">
    <property type="entry name" value="Lactamase_B"/>
    <property type="match status" value="1"/>
</dbReference>
<dbReference type="InterPro" id="IPR004797">
    <property type="entry name" value="Competence_ComEC/Rec2"/>
</dbReference>
<feature type="transmembrane region" description="Helical" evidence="6">
    <location>
        <begin position="38"/>
        <end position="54"/>
    </location>
</feature>
<evidence type="ECO:0000313" key="9">
    <source>
        <dbReference type="Proteomes" id="UP000188184"/>
    </source>
</evidence>
<dbReference type="Gene3D" id="3.60.15.10">
    <property type="entry name" value="Ribonuclease Z/Hydroxyacylglutathione hydrolase-like"/>
    <property type="match status" value="1"/>
</dbReference>
<reference evidence="8 9" key="1">
    <citation type="submission" date="2017-02" db="EMBL/GenBank/DDBJ databases">
        <title>The complete genomic sequence of a novel cold adapted crude oil-degrading bacterium Planococcus qaidamina Y42.</title>
        <authorList>
            <person name="Yang R."/>
        </authorList>
    </citation>
    <scope>NUCLEOTIDE SEQUENCE [LARGE SCALE GENOMIC DNA]</scope>
    <source>
        <strain evidence="8 9">Y42</strain>
    </source>
</reference>
<keyword evidence="5 6" id="KW-0472">Membrane</keyword>
<dbReference type="GO" id="GO:0030420">
    <property type="term" value="P:establishment of competence for transformation"/>
    <property type="evidence" value="ECO:0007669"/>
    <property type="project" value="InterPro"/>
</dbReference>
<feature type="transmembrane region" description="Helical" evidence="6">
    <location>
        <begin position="251"/>
        <end position="270"/>
    </location>
</feature>
<accession>A0A1Q2KXM8</accession>
<evidence type="ECO:0000256" key="3">
    <source>
        <dbReference type="ARBA" id="ARBA00022692"/>
    </source>
</evidence>
<evidence type="ECO:0000256" key="6">
    <source>
        <dbReference type="SAM" id="Phobius"/>
    </source>
</evidence>
<feature type="transmembrane region" description="Helical" evidence="6">
    <location>
        <begin position="464"/>
        <end position="482"/>
    </location>
</feature>
<dbReference type="Proteomes" id="UP000188184">
    <property type="component" value="Chromosome"/>
</dbReference>
<dbReference type="InterPro" id="IPR004477">
    <property type="entry name" value="ComEC_N"/>
</dbReference>
<feature type="transmembrane region" description="Helical" evidence="6">
    <location>
        <begin position="223"/>
        <end position="245"/>
    </location>
</feature>
<dbReference type="InterPro" id="IPR052159">
    <property type="entry name" value="Competence_DNA_uptake"/>
</dbReference>
<comment type="subcellular location">
    <subcellularLocation>
        <location evidence="1">Cell membrane</location>
        <topology evidence="1">Multi-pass membrane protein</topology>
    </subcellularLocation>
</comment>
<feature type="domain" description="Metallo-beta-lactamase" evidence="7">
    <location>
        <begin position="495"/>
        <end position="705"/>
    </location>
</feature>
<evidence type="ECO:0000256" key="1">
    <source>
        <dbReference type="ARBA" id="ARBA00004651"/>
    </source>
</evidence>
<dbReference type="InterPro" id="IPR036866">
    <property type="entry name" value="RibonucZ/Hydroxyglut_hydro"/>
</dbReference>
<gene>
    <name evidence="8" type="ORF">B0X71_07510</name>
</gene>
<evidence type="ECO:0000256" key="5">
    <source>
        <dbReference type="ARBA" id="ARBA00023136"/>
    </source>
</evidence>
<dbReference type="EMBL" id="CP019640">
    <property type="protein sequence ID" value="AQQ52950.1"/>
    <property type="molecule type" value="Genomic_DNA"/>
</dbReference>
<evidence type="ECO:0000256" key="2">
    <source>
        <dbReference type="ARBA" id="ARBA00022475"/>
    </source>
</evidence>
<feature type="transmembrane region" description="Helical" evidence="6">
    <location>
        <begin position="440"/>
        <end position="457"/>
    </location>
</feature>
<dbReference type="AlphaFoldDB" id="A0A1Q2KXM8"/>
<dbReference type="KEGG" id="pmar:B0X71_07510"/>
<feature type="transmembrane region" description="Helical" evidence="6">
    <location>
        <begin position="344"/>
        <end position="365"/>
    </location>
</feature>
<dbReference type="SMART" id="SM00849">
    <property type="entry name" value="Lactamase_B"/>
    <property type="match status" value="1"/>
</dbReference>
<dbReference type="Pfam" id="PF03772">
    <property type="entry name" value="Competence"/>
    <property type="match status" value="1"/>
</dbReference>
<keyword evidence="3 6" id="KW-0812">Transmembrane</keyword>